<dbReference type="PANTHER" id="PTHR21599">
    <property type="entry name" value="GLYCERATE KINASE"/>
    <property type="match status" value="1"/>
</dbReference>
<dbReference type="PANTHER" id="PTHR21599:SF0">
    <property type="entry name" value="GLYCERATE KINASE"/>
    <property type="match status" value="1"/>
</dbReference>
<dbReference type="EMBL" id="JANSUY010000022">
    <property type="protein sequence ID" value="MCR9017013.1"/>
    <property type="molecule type" value="Genomic_DNA"/>
</dbReference>
<dbReference type="GO" id="GO:0008887">
    <property type="term" value="F:glycerate kinase activity"/>
    <property type="evidence" value="ECO:0007669"/>
    <property type="project" value="UniProtKB-UniRule"/>
</dbReference>
<dbReference type="Proteomes" id="UP001142175">
    <property type="component" value="Unassembled WGS sequence"/>
</dbReference>
<dbReference type="Gene3D" id="3.90.1510.10">
    <property type="entry name" value="Glycerate kinase, domain 2"/>
    <property type="match status" value="1"/>
</dbReference>
<keyword evidence="6" id="KW-1185">Reference proteome</keyword>
<dbReference type="GO" id="GO:0031388">
    <property type="term" value="P:organic acid phosphorylation"/>
    <property type="evidence" value="ECO:0007669"/>
    <property type="project" value="UniProtKB-UniRule"/>
</dbReference>
<evidence type="ECO:0000313" key="5">
    <source>
        <dbReference type="EMBL" id="MCR9017013.1"/>
    </source>
</evidence>
<gene>
    <name evidence="5" type="ORF">NU887_18410</name>
</gene>
<dbReference type="RefSeq" id="WP_258424857.1">
    <property type="nucleotide sequence ID" value="NZ_JANSUY010000022.1"/>
</dbReference>
<comment type="similarity">
    <text evidence="1 4">Belongs to the glycerate kinase type-1 family.</text>
</comment>
<dbReference type="PIRSF" id="PIRSF006078">
    <property type="entry name" value="GlxK"/>
    <property type="match status" value="1"/>
</dbReference>
<dbReference type="SUPFAM" id="SSF110738">
    <property type="entry name" value="Glycerate kinase I"/>
    <property type="match status" value="1"/>
</dbReference>
<evidence type="ECO:0000256" key="4">
    <source>
        <dbReference type="PIRNR" id="PIRNR006078"/>
    </source>
</evidence>
<evidence type="ECO:0000256" key="3">
    <source>
        <dbReference type="ARBA" id="ARBA00022777"/>
    </source>
</evidence>
<dbReference type="InterPro" id="IPR036129">
    <property type="entry name" value="Glycerate_kinase_sf"/>
</dbReference>
<dbReference type="InterPro" id="IPR004381">
    <property type="entry name" value="Glycerate_kinase"/>
</dbReference>
<reference evidence="5" key="1">
    <citation type="submission" date="2022-08" db="EMBL/GenBank/DDBJ databases">
        <authorList>
            <person name="Zhang D."/>
        </authorList>
    </citation>
    <scope>NUCLEOTIDE SEQUENCE</scope>
    <source>
        <strain evidence="5">XJ19-11</strain>
    </source>
</reference>
<dbReference type="InterPro" id="IPR018193">
    <property type="entry name" value="Glyc_kinase_flavodox-like_fold"/>
</dbReference>
<comment type="caution">
    <text evidence="5">The sequence shown here is derived from an EMBL/GenBank/DDBJ whole genome shotgun (WGS) entry which is preliminary data.</text>
</comment>
<organism evidence="5 6">
    <name type="scientific">Aquiflexum gelatinilyticum</name>
    <dbReference type="NCBI Taxonomy" id="2961943"/>
    <lineage>
        <taxon>Bacteria</taxon>
        <taxon>Pseudomonadati</taxon>
        <taxon>Bacteroidota</taxon>
        <taxon>Cytophagia</taxon>
        <taxon>Cytophagales</taxon>
        <taxon>Cyclobacteriaceae</taxon>
        <taxon>Aquiflexum</taxon>
    </lineage>
</organism>
<evidence type="ECO:0000256" key="1">
    <source>
        <dbReference type="ARBA" id="ARBA00006284"/>
    </source>
</evidence>
<dbReference type="InterPro" id="IPR018197">
    <property type="entry name" value="Glycerate_kinase_RE-like"/>
</dbReference>
<proteinExistence type="inferred from homology"/>
<name>A0A9X2T1Q6_9BACT</name>
<dbReference type="Gene3D" id="3.40.50.10350">
    <property type="entry name" value="Glycerate kinase, domain 1"/>
    <property type="match status" value="1"/>
</dbReference>
<protein>
    <submittedName>
        <fullName evidence="5">Glycerate kinase</fullName>
    </submittedName>
</protein>
<evidence type="ECO:0000256" key="2">
    <source>
        <dbReference type="ARBA" id="ARBA00022679"/>
    </source>
</evidence>
<dbReference type="NCBIfam" id="TIGR00045">
    <property type="entry name" value="glycerate kinase"/>
    <property type="match status" value="1"/>
</dbReference>
<keyword evidence="3 4" id="KW-0418">Kinase</keyword>
<dbReference type="AlphaFoldDB" id="A0A9X2T1Q6"/>
<evidence type="ECO:0000313" key="6">
    <source>
        <dbReference type="Proteomes" id="UP001142175"/>
    </source>
</evidence>
<accession>A0A9X2T1Q6</accession>
<keyword evidence="2 4" id="KW-0808">Transferase</keyword>
<sequence length="366" mass="39909">MNFLIAPNAFKGTIEADEAAEIIGNAILVKMPDANLTVCPIADGGDGTCFLLGKALNLEQVFEIALDPLGRPIKGFYFLDPWRKTAYLDVSTVSGIKSLKPHERNPWITSTFGTGELIKKAADSDAEHIILGLGGSATVDLGIGILIGLGFLFLDEKGREIPVFSEGFISKIRFIQSPIPKPNLKFTCLCDVNNHFFGPLGAIPVFGPQKGLKKEDQEKFENDCSKALELMAKKSGKQLADRESFGAAGGIAFGLSFFFPMKIEMGAKWFFEKVGIESKIKTADIIITGEGRYDSQSASGKGSFELLQLARKHGKKTVLITSGNGGKDSGFDEVIQLPDLDFSKKDFHEKAKENFEKEVLSYDFFG</sequence>
<dbReference type="Pfam" id="PF02595">
    <property type="entry name" value="Gly_kinase"/>
    <property type="match status" value="1"/>
</dbReference>